<dbReference type="AlphaFoldDB" id="A0A2P2PH59"/>
<evidence type="ECO:0008006" key="2">
    <source>
        <dbReference type="Google" id="ProtNLM"/>
    </source>
</evidence>
<organism evidence="1">
    <name type="scientific">Rhizophora mucronata</name>
    <name type="common">Asiatic mangrove</name>
    <dbReference type="NCBI Taxonomy" id="61149"/>
    <lineage>
        <taxon>Eukaryota</taxon>
        <taxon>Viridiplantae</taxon>
        <taxon>Streptophyta</taxon>
        <taxon>Embryophyta</taxon>
        <taxon>Tracheophyta</taxon>
        <taxon>Spermatophyta</taxon>
        <taxon>Magnoliopsida</taxon>
        <taxon>eudicotyledons</taxon>
        <taxon>Gunneridae</taxon>
        <taxon>Pentapetalae</taxon>
        <taxon>rosids</taxon>
        <taxon>fabids</taxon>
        <taxon>Malpighiales</taxon>
        <taxon>Rhizophoraceae</taxon>
        <taxon>Rhizophora</taxon>
    </lineage>
</organism>
<proteinExistence type="predicted"/>
<sequence length="36" mass="4189">MKLVTYGKKLILIIYVENIILTGDSIQEIDKLKRLL</sequence>
<reference evidence="1" key="1">
    <citation type="submission" date="2018-02" db="EMBL/GenBank/DDBJ databases">
        <title>Rhizophora mucronata_Transcriptome.</title>
        <authorList>
            <person name="Meera S.P."/>
            <person name="Sreeshan A."/>
            <person name="Augustine A."/>
        </authorList>
    </citation>
    <scope>NUCLEOTIDE SEQUENCE</scope>
    <source>
        <tissue evidence="1">Leaf</tissue>
    </source>
</reference>
<accession>A0A2P2PH59</accession>
<name>A0A2P2PH59_RHIMU</name>
<protein>
    <recommendedName>
        <fullName evidence="2">Reverse transcriptase Ty1/copia-type domain-containing protein</fullName>
    </recommendedName>
</protein>
<evidence type="ECO:0000313" key="1">
    <source>
        <dbReference type="EMBL" id="MBX54043.1"/>
    </source>
</evidence>
<dbReference type="EMBL" id="GGEC01073559">
    <property type="protein sequence ID" value="MBX54043.1"/>
    <property type="molecule type" value="Transcribed_RNA"/>
</dbReference>